<reference evidence="2" key="1">
    <citation type="journal article" date="2020" name="Stud. Mycol.">
        <title>101 Dothideomycetes genomes: a test case for predicting lifestyles and emergence of pathogens.</title>
        <authorList>
            <person name="Haridas S."/>
            <person name="Albert R."/>
            <person name="Binder M."/>
            <person name="Bloem J."/>
            <person name="Labutti K."/>
            <person name="Salamov A."/>
            <person name="Andreopoulos B."/>
            <person name="Baker S."/>
            <person name="Barry K."/>
            <person name="Bills G."/>
            <person name="Bluhm B."/>
            <person name="Cannon C."/>
            <person name="Castanera R."/>
            <person name="Culley D."/>
            <person name="Daum C."/>
            <person name="Ezra D."/>
            <person name="Gonzalez J."/>
            <person name="Henrissat B."/>
            <person name="Kuo A."/>
            <person name="Liang C."/>
            <person name="Lipzen A."/>
            <person name="Lutzoni F."/>
            <person name="Magnuson J."/>
            <person name="Mondo S."/>
            <person name="Nolan M."/>
            <person name="Ohm R."/>
            <person name="Pangilinan J."/>
            <person name="Park H.-J."/>
            <person name="Ramirez L."/>
            <person name="Alfaro M."/>
            <person name="Sun H."/>
            <person name="Tritt A."/>
            <person name="Yoshinaga Y."/>
            <person name="Zwiers L.-H."/>
            <person name="Turgeon B."/>
            <person name="Goodwin S."/>
            <person name="Spatafora J."/>
            <person name="Crous P."/>
            <person name="Grigoriev I."/>
        </authorList>
    </citation>
    <scope>NUCLEOTIDE SEQUENCE</scope>
    <source>
        <strain evidence="2">CBS 207.26</strain>
    </source>
</reference>
<feature type="compositionally biased region" description="Basic residues" evidence="1">
    <location>
        <begin position="105"/>
        <end position="116"/>
    </location>
</feature>
<feature type="non-terminal residue" evidence="2">
    <location>
        <position position="1"/>
    </location>
</feature>
<feature type="compositionally biased region" description="Polar residues" evidence="1">
    <location>
        <begin position="158"/>
        <end position="169"/>
    </location>
</feature>
<sequence length="197" mass="22275">VGCFSPLKTAYRRQVEKLMRNWFNYITKLEFLSAFRDAFDASITEIPFDLDKVILKLDVTWQSKTPKNYHEFRSLLSSLKDGYQQLMVLIYNRVAELKAANKAASQRKQRKRKRIQKGGVLSFSTGQDKSTKNPSTASSSSKKGCGKVRADGAEPTQRRCSNYSRTGHNARTYKIDKDSTIESSSNKNGTITDGTVK</sequence>
<dbReference type="AlphaFoldDB" id="A0A6A6E8L9"/>
<dbReference type="Proteomes" id="UP000800200">
    <property type="component" value="Unassembled WGS sequence"/>
</dbReference>
<name>A0A6A6E8L9_9PEZI</name>
<gene>
    <name evidence="2" type="ORF">K469DRAFT_705706</name>
</gene>
<evidence type="ECO:0000313" key="3">
    <source>
        <dbReference type="Proteomes" id="UP000800200"/>
    </source>
</evidence>
<evidence type="ECO:0000313" key="2">
    <source>
        <dbReference type="EMBL" id="KAF2187152.1"/>
    </source>
</evidence>
<proteinExistence type="predicted"/>
<feature type="region of interest" description="Disordered" evidence="1">
    <location>
        <begin position="103"/>
        <end position="197"/>
    </location>
</feature>
<feature type="compositionally biased region" description="Polar residues" evidence="1">
    <location>
        <begin position="181"/>
        <end position="197"/>
    </location>
</feature>
<organism evidence="2 3">
    <name type="scientific">Zopfia rhizophila CBS 207.26</name>
    <dbReference type="NCBI Taxonomy" id="1314779"/>
    <lineage>
        <taxon>Eukaryota</taxon>
        <taxon>Fungi</taxon>
        <taxon>Dikarya</taxon>
        <taxon>Ascomycota</taxon>
        <taxon>Pezizomycotina</taxon>
        <taxon>Dothideomycetes</taxon>
        <taxon>Dothideomycetes incertae sedis</taxon>
        <taxon>Zopfiaceae</taxon>
        <taxon>Zopfia</taxon>
    </lineage>
</organism>
<keyword evidence="3" id="KW-1185">Reference proteome</keyword>
<dbReference type="EMBL" id="ML994628">
    <property type="protein sequence ID" value="KAF2187152.1"/>
    <property type="molecule type" value="Genomic_DNA"/>
</dbReference>
<accession>A0A6A6E8L9</accession>
<protein>
    <submittedName>
        <fullName evidence="2">Uncharacterized protein</fullName>
    </submittedName>
</protein>
<feature type="compositionally biased region" description="Low complexity" evidence="1">
    <location>
        <begin position="132"/>
        <end position="143"/>
    </location>
</feature>
<evidence type="ECO:0000256" key="1">
    <source>
        <dbReference type="SAM" id="MobiDB-lite"/>
    </source>
</evidence>